<protein>
    <recommendedName>
        <fullName evidence="2">C2H2-type domain-containing protein</fullName>
    </recommendedName>
</protein>
<organism evidence="3 4">
    <name type="scientific">Cladophialophora immunda</name>
    <dbReference type="NCBI Taxonomy" id="569365"/>
    <lineage>
        <taxon>Eukaryota</taxon>
        <taxon>Fungi</taxon>
        <taxon>Dikarya</taxon>
        <taxon>Ascomycota</taxon>
        <taxon>Pezizomycotina</taxon>
        <taxon>Eurotiomycetes</taxon>
        <taxon>Chaetothyriomycetidae</taxon>
        <taxon>Chaetothyriales</taxon>
        <taxon>Herpotrichiellaceae</taxon>
        <taxon>Cladophialophora</taxon>
    </lineage>
</organism>
<proteinExistence type="predicted"/>
<dbReference type="InterPro" id="IPR013087">
    <property type="entry name" value="Znf_C2H2_type"/>
</dbReference>
<keyword evidence="1" id="KW-0479">Metal-binding</keyword>
<evidence type="ECO:0000259" key="2">
    <source>
        <dbReference type="PROSITE" id="PS50157"/>
    </source>
</evidence>
<dbReference type="Gene3D" id="3.30.160.60">
    <property type="entry name" value="Classic Zinc Finger"/>
    <property type="match status" value="1"/>
</dbReference>
<keyword evidence="1" id="KW-0862">Zinc</keyword>
<sequence>MSGGSDPAREAKVLDIGHGREEPAYAGGLQCPGCMKTFKRESELHRHWRLPIPCQMPGCTQTFRDDKLKSFISHHATKHSVDGQETLDQGQLEDCFAAKKREHRNNIRPDLCTVRNPKFATASQDASGNWHLNLEGEIPLSPGLVQRDNLARYGQGETHPSHAGGSSLNGRVSELKQELSHKVSVKFDRHEDWL</sequence>
<dbReference type="Proteomes" id="UP000054466">
    <property type="component" value="Unassembled WGS sequence"/>
</dbReference>
<keyword evidence="4" id="KW-1185">Reference proteome</keyword>
<gene>
    <name evidence="3" type="ORF">PV07_03481</name>
</gene>
<evidence type="ECO:0000313" key="4">
    <source>
        <dbReference type="Proteomes" id="UP000054466"/>
    </source>
</evidence>
<accession>A0A0D2CL31</accession>
<dbReference type="VEuPathDB" id="FungiDB:PV07_03481"/>
<name>A0A0D2CL31_9EURO</name>
<evidence type="ECO:0000256" key="1">
    <source>
        <dbReference type="PROSITE-ProRule" id="PRU00042"/>
    </source>
</evidence>
<dbReference type="PROSITE" id="PS50157">
    <property type="entry name" value="ZINC_FINGER_C2H2_2"/>
    <property type="match status" value="1"/>
</dbReference>
<keyword evidence="1" id="KW-0863">Zinc-finger</keyword>
<dbReference type="EMBL" id="KN847041">
    <property type="protein sequence ID" value="KIW31893.1"/>
    <property type="molecule type" value="Genomic_DNA"/>
</dbReference>
<dbReference type="GO" id="GO:0008270">
    <property type="term" value="F:zinc ion binding"/>
    <property type="evidence" value="ECO:0007669"/>
    <property type="project" value="UniProtKB-KW"/>
</dbReference>
<dbReference type="OrthoDB" id="654211at2759"/>
<dbReference type="AlphaFoldDB" id="A0A0D2CL31"/>
<dbReference type="RefSeq" id="XP_016252109.1">
    <property type="nucleotide sequence ID" value="XM_016390207.1"/>
</dbReference>
<reference evidence="3 4" key="1">
    <citation type="submission" date="2015-01" db="EMBL/GenBank/DDBJ databases">
        <title>The Genome Sequence of Cladophialophora immunda CBS83496.</title>
        <authorList>
            <consortium name="The Broad Institute Genomics Platform"/>
            <person name="Cuomo C."/>
            <person name="de Hoog S."/>
            <person name="Gorbushina A."/>
            <person name="Stielow B."/>
            <person name="Teixiera M."/>
            <person name="Abouelleil A."/>
            <person name="Chapman S.B."/>
            <person name="Priest M."/>
            <person name="Young S.K."/>
            <person name="Wortman J."/>
            <person name="Nusbaum C."/>
            <person name="Birren B."/>
        </authorList>
    </citation>
    <scope>NUCLEOTIDE SEQUENCE [LARGE SCALE GENOMIC DNA]</scope>
    <source>
        <strain evidence="3 4">CBS 83496</strain>
    </source>
</reference>
<evidence type="ECO:0000313" key="3">
    <source>
        <dbReference type="EMBL" id="KIW31893.1"/>
    </source>
</evidence>
<feature type="domain" description="C2H2-type" evidence="2">
    <location>
        <begin position="29"/>
        <end position="57"/>
    </location>
</feature>
<dbReference type="GeneID" id="27342675"/>
<dbReference type="HOGENOM" id="CLU_1402283_0_0_1"/>